<keyword evidence="3" id="KW-1185">Reference proteome</keyword>
<evidence type="ECO:0000313" key="2">
    <source>
        <dbReference type="EMBL" id="MFC3389147.1"/>
    </source>
</evidence>
<comment type="caution">
    <text evidence="2">The sequence shown here is derived from an EMBL/GenBank/DDBJ whole genome shotgun (WGS) entry which is preliminary data.</text>
</comment>
<protein>
    <submittedName>
        <fullName evidence="2">ATP-grasp fold amidoligase family protein</fullName>
    </submittedName>
</protein>
<feature type="coiled-coil region" evidence="1">
    <location>
        <begin position="8"/>
        <end position="91"/>
    </location>
</feature>
<gene>
    <name evidence="2" type="ORF">ACFOEO_11220</name>
</gene>
<dbReference type="InterPro" id="IPR029465">
    <property type="entry name" value="ATPgrasp_TupA"/>
</dbReference>
<accession>A0ABV7N696</accession>
<name>A0ABV7N696_9STAP</name>
<reference evidence="3" key="1">
    <citation type="journal article" date="2019" name="Int. J. Syst. Evol. Microbiol.">
        <title>The Global Catalogue of Microorganisms (GCM) 10K type strain sequencing project: providing services to taxonomists for standard genome sequencing and annotation.</title>
        <authorList>
            <consortium name="The Broad Institute Genomics Platform"/>
            <consortium name="The Broad Institute Genome Sequencing Center for Infectious Disease"/>
            <person name="Wu L."/>
            <person name="Ma J."/>
        </authorList>
    </citation>
    <scope>NUCLEOTIDE SEQUENCE [LARGE SCALE GENOMIC DNA]</scope>
    <source>
        <strain evidence="3">CCM 7756</strain>
    </source>
</reference>
<dbReference type="Proteomes" id="UP001595637">
    <property type="component" value="Unassembled WGS sequence"/>
</dbReference>
<evidence type="ECO:0000313" key="3">
    <source>
        <dbReference type="Proteomes" id="UP001595637"/>
    </source>
</evidence>
<dbReference type="SUPFAM" id="SSF56059">
    <property type="entry name" value="Glutathione synthetase ATP-binding domain-like"/>
    <property type="match status" value="1"/>
</dbReference>
<proteinExistence type="predicted"/>
<dbReference type="EMBL" id="JBHRVQ010000001">
    <property type="protein sequence ID" value="MFC3389147.1"/>
    <property type="molecule type" value="Genomic_DNA"/>
</dbReference>
<keyword evidence="1" id="KW-0175">Coiled coil</keyword>
<evidence type="ECO:0000256" key="1">
    <source>
        <dbReference type="SAM" id="Coils"/>
    </source>
</evidence>
<sequence>MTKADQSNDALIKAMIQTEADIKKAEQDKVSAEKQIENIKKSSTYKLFGGTSKVSQKQRYVEENAILRDALGKATEELKETKEALNLAKLDDRRMNSIELRDAIREVEQDAGLMSHMERVVEQKKQHDQNYKEALIYIGRLFMNARTEYRQSVYSTLLEGLKIEDIPEFMMREAFKDKPLTLKHATSFRASMNMRIRKSQLVGELPEYALDNKQKAYDFVDLLNVDRPWISDQTYAVDQLSFKAGTVVKPADGAGGRGVYLIYELDDITDMKRSRKLSSISALVESMKLDVEKGWVKGDDWSVESLILANNQEKIPANDIKFYCFYGKVGLILEIERYPELKYCWWTAEGQRVSTGKYDNAPFKGDGVTHQEVEKAEAISKKIPAPFIRIDFLRSESGLVFGEFTPKPGNYDEFNERTDQRLGDLFLEAEGRLERDLMDNSFEAFRNFMI</sequence>
<dbReference type="Pfam" id="PF14305">
    <property type="entry name" value="ATPgrasp_TupA"/>
    <property type="match status" value="1"/>
</dbReference>
<organism evidence="2 3">
    <name type="scientific">Salinicoccus sesuvii</name>
    <dbReference type="NCBI Taxonomy" id="868281"/>
    <lineage>
        <taxon>Bacteria</taxon>
        <taxon>Bacillati</taxon>
        <taxon>Bacillota</taxon>
        <taxon>Bacilli</taxon>
        <taxon>Bacillales</taxon>
        <taxon>Staphylococcaceae</taxon>
        <taxon>Salinicoccus</taxon>
    </lineage>
</organism>
<dbReference type="RefSeq" id="WP_380655757.1">
    <property type="nucleotide sequence ID" value="NZ_JBHRVQ010000001.1"/>
</dbReference>